<evidence type="ECO:0000256" key="1">
    <source>
        <dbReference type="ARBA" id="ARBA00011738"/>
    </source>
</evidence>
<dbReference type="EMBL" id="UINC01035838">
    <property type="protein sequence ID" value="SVB28882.1"/>
    <property type="molecule type" value="Genomic_DNA"/>
</dbReference>
<evidence type="ECO:0000256" key="2">
    <source>
        <dbReference type="ARBA" id="ARBA00022631"/>
    </source>
</evidence>
<dbReference type="GO" id="GO:0050385">
    <property type="term" value="F:ureidoglycolate lyase activity"/>
    <property type="evidence" value="ECO:0007669"/>
    <property type="project" value="UniProtKB-EC"/>
</dbReference>
<comment type="subunit">
    <text evidence="1">Homodimer.</text>
</comment>
<comment type="catalytic activity">
    <reaction evidence="4">
        <text>(S)-ureidoglycolate = urea + glyoxylate</text>
        <dbReference type="Rhea" id="RHEA:11304"/>
        <dbReference type="ChEBI" id="CHEBI:16199"/>
        <dbReference type="ChEBI" id="CHEBI:36655"/>
        <dbReference type="ChEBI" id="CHEBI:57296"/>
        <dbReference type="EC" id="4.3.2.3"/>
    </reaction>
</comment>
<dbReference type="GO" id="GO:0006144">
    <property type="term" value="P:purine nucleobase metabolic process"/>
    <property type="evidence" value="ECO:0007669"/>
    <property type="project" value="UniProtKB-KW"/>
</dbReference>
<proteinExistence type="predicted"/>
<dbReference type="Pfam" id="PF04115">
    <property type="entry name" value="Ureidogly_lyase"/>
    <property type="match status" value="1"/>
</dbReference>
<name>A0A382CSS6_9ZZZZ</name>
<evidence type="ECO:0008006" key="6">
    <source>
        <dbReference type="Google" id="ProtNLM"/>
    </source>
</evidence>
<evidence type="ECO:0000256" key="4">
    <source>
        <dbReference type="ARBA" id="ARBA00047684"/>
    </source>
</evidence>
<accession>A0A382CSS6</accession>
<dbReference type="GO" id="GO:0004848">
    <property type="term" value="F:ureidoglycolate hydrolase activity"/>
    <property type="evidence" value="ECO:0007669"/>
    <property type="project" value="InterPro"/>
</dbReference>
<dbReference type="InterPro" id="IPR007247">
    <property type="entry name" value="Ureidogly_lyase"/>
</dbReference>
<keyword evidence="2" id="KW-0659">Purine metabolism</keyword>
<dbReference type="Gene3D" id="2.60.120.480">
    <property type="entry name" value="Ureidoglycolate hydrolase"/>
    <property type="match status" value="1"/>
</dbReference>
<evidence type="ECO:0000313" key="5">
    <source>
        <dbReference type="EMBL" id="SVB28882.1"/>
    </source>
</evidence>
<dbReference type="SUPFAM" id="SSF51182">
    <property type="entry name" value="RmlC-like cupins"/>
    <property type="match status" value="1"/>
</dbReference>
<dbReference type="InterPro" id="IPR011051">
    <property type="entry name" value="RmlC_Cupin_sf"/>
</dbReference>
<evidence type="ECO:0000256" key="3">
    <source>
        <dbReference type="ARBA" id="ARBA00023239"/>
    </source>
</evidence>
<organism evidence="5">
    <name type="scientific">marine metagenome</name>
    <dbReference type="NCBI Taxonomy" id="408172"/>
    <lineage>
        <taxon>unclassified sequences</taxon>
        <taxon>metagenomes</taxon>
        <taxon>ecological metagenomes</taxon>
    </lineage>
</organism>
<dbReference type="InterPro" id="IPR024060">
    <property type="entry name" value="Ureidoglycolate_lyase_dom_sf"/>
</dbReference>
<keyword evidence="3" id="KW-0456">Lyase</keyword>
<dbReference type="AlphaFoldDB" id="A0A382CSS6"/>
<dbReference type="GO" id="GO:0000256">
    <property type="term" value="P:allantoin catabolic process"/>
    <property type="evidence" value="ECO:0007669"/>
    <property type="project" value="InterPro"/>
</dbReference>
<reference evidence="5" key="1">
    <citation type="submission" date="2018-05" db="EMBL/GenBank/DDBJ databases">
        <authorList>
            <person name="Lanie J.A."/>
            <person name="Ng W.-L."/>
            <person name="Kazmierczak K.M."/>
            <person name="Andrzejewski T.M."/>
            <person name="Davidsen T.M."/>
            <person name="Wayne K.J."/>
            <person name="Tettelin H."/>
            <person name="Glass J.I."/>
            <person name="Rusch D."/>
            <person name="Podicherti R."/>
            <person name="Tsui H.-C.T."/>
            <person name="Winkler M.E."/>
        </authorList>
    </citation>
    <scope>NUCLEOTIDE SEQUENCE</scope>
</reference>
<gene>
    <name evidence="5" type="ORF">METZ01_LOCUS181736</name>
</gene>
<protein>
    <recommendedName>
        <fullName evidence="6">Ureidoglycolate hydrolase</fullName>
    </recommendedName>
</protein>
<sequence>MEITMPRIHTLIVEPMTEESFEPFGELWCAEEKPSDRRILSPTSYSHDGRSTVHVIWQPQGSLRFDQLERHFGVTQSFVQLSGDPAVVCAAPPTDSNDLNDIPPPEAVRAFLIDPGTGYSFKRGTWHSLNRHILDQCGATFLILNSAPNPTQIVNYQTGRGLLSRDLDVDQDPEALEYTNVSGIEFEIEA</sequence>